<evidence type="ECO:0000313" key="2">
    <source>
        <dbReference type="Proteomes" id="UP000813461"/>
    </source>
</evidence>
<gene>
    <name evidence="1" type="ORF">FB567DRAFT_346690</name>
</gene>
<dbReference type="EMBL" id="JAGMVJ010000009">
    <property type="protein sequence ID" value="KAH7087493.1"/>
    <property type="molecule type" value="Genomic_DNA"/>
</dbReference>
<protein>
    <submittedName>
        <fullName evidence="1">Uncharacterized protein</fullName>
    </submittedName>
</protein>
<reference evidence="1" key="1">
    <citation type="journal article" date="2021" name="Nat. Commun.">
        <title>Genetic determinants of endophytism in the Arabidopsis root mycobiome.</title>
        <authorList>
            <person name="Mesny F."/>
            <person name="Miyauchi S."/>
            <person name="Thiergart T."/>
            <person name="Pickel B."/>
            <person name="Atanasova L."/>
            <person name="Karlsson M."/>
            <person name="Huettel B."/>
            <person name="Barry K.W."/>
            <person name="Haridas S."/>
            <person name="Chen C."/>
            <person name="Bauer D."/>
            <person name="Andreopoulos W."/>
            <person name="Pangilinan J."/>
            <person name="LaButti K."/>
            <person name="Riley R."/>
            <person name="Lipzen A."/>
            <person name="Clum A."/>
            <person name="Drula E."/>
            <person name="Henrissat B."/>
            <person name="Kohler A."/>
            <person name="Grigoriev I.V."/>
            <person name="Martin F.M."/>
            <person name="Hacquard S."/>
        </authorList>
    </citation>
    <scope>NUCLEOTIDE SEQUENCE</scope>
    <source>
        <strain evidence="1">MPI-SDFR-AT-0120</strain>
    </source>
</reference>
<keyword evidence="2" id="KW-1185">Reference proteome</keyword>
<proteinExistence type="predicted"/>
<dbReference type="AlphaFoldDB" id="A0A8K0VYF7"/>
<accession>A0A8K0VYF7</accession>
<dbReference type="OrthoDB" id="1658288at2759"/>
<name>A0A8K0VYF7_9PLEO</name>
<organism evidence="1 2">
    <name type="scientific">Paraphoma chrysanthemicola</name>
    <dbReference type="NCBI Taxonomy" id="798071"/>
    <lineage>
        <taxon>Eukaryota</taxon>
        <taxon>Fungi</taxon>
        <taxon>Dikarya</taxon>
        <taxon>Ascomycota</taxon>
        <taxon>Pezizomycotina</taxon>
        <taxon>Dothideomycetes</taxon>
        <taxon>Pleosporomycetidae</taxon>
        <taxon>Pleosporales</taxon>
        <taxon>Pleosporineae</taxon>
        <taxon>Phaeosphaeriaceae</taxon>
        <taxon>Paraphoma</taxon>
    </lineage>
</organism>
<evidence type="ECO:0000313" key="1">
    <source>
        <dbReference type="EMBL" id="KAH7087493.1"/>
    </source>
</evidence>
<sequence length="249" mass="28277">MHGLPLALTQAGSYIRERNMSAATYAEHYNDKWKQLMKKEGRFPLKEYGDRSVLTTWAMSYEQVQKQSEEAARLVKLWGLLDSGELCYELVAAASEVAEDMNVPAWLLELADNKLEFDDAAGLLVRYSLAEVKEGLDGYSMHAVLHRWCGQLADSKESRELCCIAVGLVATNVPLEWDAESWRKRKRLLAHGISVSQRINEGLVGNGPDRVEADIEPKYLHSLGYLLRDEDIQRPTKMYQRALQGYKKV</sequence>
<comment type="caution">
    <text evidence="1">The sequence shown here is derived from an EMBL/GenBank/DDBJ whole genome shotgun (WGS) entry which is preliminary data.</text>
</comment>
<dbReference type="Proteomes" id="UP000813461">
    <property type="component" value="Unassembled WGS sequence"/>
</dbReference>